<evidence type="ECO:0000313" key="1">
    <source>
        <dbReference type="EMBL" id="SVC40514.1"/>
    </source>
</evidence>
<protein>
    <submittedName>
        <fullName evidence="1">Uncharacterized protein</fullName>
    </submittedName>
</protein>
<sequence length="31" mass="3511">SDPEVIGEDEYHVGQLVVISVKKAAREEQRE</sequence>
<proteinExistence type="predicted"/>
<dbReference type="EMBL" id="UINC01089428">
    <property type="protein sequence ID" value="SVC40514.1"/>
    <property type="molecule type" value="Genomic_DNA"/>
</dbReference>
<gene>
    <name evidence="1" type="ORF">METZ01_LOCUS293368</name>
</gene>
<dbReference type="AlphaFoldDB" id="A0A382LUV5"/>
<accession>A0A382LUV5</accession>
<feature type="non-terminal residue" evidence="1">
    <location>
        <position position="1"/>
    </location>
</feature>
<name>A0A382LUV5_9ZZZZ</name>
<organism evidence="1">
    <name type="scientific">marine metagenome</name>
    <dbReference type="NCBI Taxonomy" id="408172"/>
    <lineage>
        <taxon>unclassified sequences</taxon>
        <taxon>metagenomes</taxon>
        <taxon>ecological metagenomes</taxon>
    </lineage>
</organism>
<reference evidence="1" key="1">
    <citation type="submission" date="2018-05" db="EMBL/GenBank/DDBJ databases">
        <authorList>
            <person name="Lanie J.A."/>
            <person name="Ng W.-L."/>
            <person name="Kazmierczak K.M."/>
            <person name="Andrzejewski T.M."/>
            <person name="Davidsen T.M."/>
            <person name="Wayne K.J."/>
            <person name="Tettelin H."/>
            <person name="Glass J.I."/>
            <person name="Rusch D."/>
            <person name="Podicherti R."/>
            <person name="Tsui H.-C.T."/>
            <person name="Winkler M.E."/>
        </authorList>
    </citation>
    <scope>NUCLEOTIDE SEQUENCE</scope>
</reference>